<organism evidence="2 3">
    <name type="scientific">Desulfoprunum benzoelyticum</name>
    <dbReference type="NCBI Taxonomy" id="1506996"/>
    <lineage>
        <taxon>Bacteria</taxon>
        <taxon>Pseudomonadati</taxon>
        <taxon>Thermodesulfobacteriota</taxon>
        <taxon>Desulfobulbia</taxon>
        <taxon>Desulfobulbales</taxon>
        <taxon>Desulfobulbaceae</taxon>
        <taxon>Desulfoprunum</taxon>
    </lineage>
</organism>
<dbReference type="InterPro" id="IPR007842">
    <property type="entry name" value="HEPN_dom"/>
</dbReference>
<sequence>MNSKVTYWVDLSEYDIVTAEAMLESKRYLYVGFMAHQAIEKILKAYFVHISGETAPYSHSLSFLAKRSDLYQYFSEEQQEFIDLLEPMNIEARYPINKKKLLDGLTEERCASILDKAKELREWILLKL</sequence>
<reference evidence="2 3" key="1">
    <citation type="submission" date="2020-08" db="EMBL/GenBank/DDBJ databases">
        <title>Genomic Encyclopedia of Type Strains, Phase IV (KMG-IV): sequencing the most valuable type-strain genomes for metagenomic binning, comparative biology and taxonomic classification.</title>
        <authorList>
            <person name="Goeker M."/>
        </authorList>
    </citation>
    <scope>NUCLEOTIDE SEQUENCE [LARGE SCALE GENOMIC DNA]</scope>
    <source>
        <strain evidence="2 3">DSM 28570</strain>
    </source>
</reference>
<comment type="caution">
    <text evidence="2">The sequence shown here is derived from an EMBL/GenBank/DDBJ whole genome shotgun (WGS) entry which is preliminary data.</text>
</comment>
<gene>
    <name evidence="2" type="ORF">HNQ81_000478</name>
</gene>
<proteinExistence type="predicted"/>
<dbReference type="RefSeq" id="WP_183347899.1">
    <property type="nucleotide sequence ID" value="NZ_JACHEO010000001.1"/>
</dbReference>
<evidence type="ECO:0000313" key="3">
    <source>
        <dbReference type="Proteomes" id="UP000539642"/>
    </source>
</evidence>
<name>A0A840V0N2_9BACT</name>
<evidence type="ECO:0000313" key="2">
    <source>
        <dbReference type="EMBL" id="MBB5346771.1"/>
    </source>
</evidence>
<accession>A0A840V0N2</accession>
<protein>
    <submittedName>
        <fullName evidence="2">HEPN domain-containing protein</fullName>
    </submittedName>
</protein>
<dbReference type="EMBL" id="JACHEO010000001">
    <property type="protein sequence ID" value="MBB5346771.1"/>
    <property type="molecule type" value="Genomic_DNA"/>
</dbReference>
<keyword evidence="3" id="KW-1185">Reference proteome</keyword>
<dbReference type="PROSITE" id="PS50910">
    <property type="entry name" value="HEPN"/>
    <property type="match status" value="1"/>
</dbReference>
<evidence type="ECO:0000259" key="1">
    <source>
        <dbReference type="PROSITE" id="PS50910"/>
    </source>
</evidence>
<dbReference type="SMART" id="SM00748">
    <property type="entry name" value="HEPN"/>
    <property type="match status" value="1"/>
</dbReference>
<feature type="domain" description="HEPN" evidence="1">
    <location>
        <begin position="9"/>
        <end position="120"/>
    </location>
</feature>
<dbReference type="Pfam" id="PF05168">
    <property type="entry name" value="HEPN"/>
    <property type="match status" value="1"/>
</dbReference>
<dbReference type="SUPFAM" id="SSF81593">
    <property type="entry name" value="Nucleotidyltransferase substrate binding subunit/domain"/>
    <property type="match status" value="1"/>
</dbReference>
<dbReference type="Proteomes" id="UP000539642">
    <property type="component" value="Unassembled WGS sequence"/>
</dbReference>
<dbReference type="AlphaFoldDB" id="A0A840V0N2"/>
<dbReference type="Gene3D" id="1.20.120.330">
    <property type="entry name" value="Nucleotidyltransferases domain 2"/>
    <property type="match status" value="1"/>
</dbReference>